<proteinExistence type="predicted"/>
<dbReference type="PANTHER" id="PTHR47331:SF1">
    <property type="entry name" value="GAG-LIKE PROTEIN"/>
    <property type="match status" value="1"/>
</dbReference>
<dbReference type="OrthoDB" id="5864015at2759"/>
<dbReference type="InterPro" id="IPR005312">
    <property type="entry name" value="DUF1759"/>
</dbReference>
<dbReference type="OMA" id="TINTNWI"/>
<dbReference type="PANTHER" id="PTHR47331">
    <property type="entry name" value="PHD-TYPE DOMAIN-CONTAINING PROTEIN"/>
    <property type="match status" value="1"/>
</dbReference>
<protein>
    <submittedName>
        <fullName evidence="4">Peptidase A2 domain-containing protein</fullName>
    </submittedName>
</protein>
<dbReference type="InterPro" id="IPR001995">
    <property type="entry name" value="Peptidase_A2_cat"/>
</dbReference>
<dbReference type="GO" id="GO:0006508">
    <property type="term" value="P:proteolysis"/>
    <property type="evidence" value="ECO:0007669"/>
    <property type="project" value="InterPro"/>
</dbReference>
<keyword evidence="3" id="KW-1185">Reference proteome</keyword>
<dbReference type="Proteomes" id="UP000025227">
    <property type="component" value="Unplaced"/>
</dbReference>
<sequence length="462" mass="52986">MSKLNSAQVHLRTVQTSLERALYAFTEAVDNLERPLNDEERARVEEHIEKASLLLSESEELMAQLEVRKQETSSRITTYSEEGANTEGVTPSYRYPGGRVELPRLPIPEFSGKSWQWDNFWELFNATVHSLPISNLQKFNYLLKALKGDARQSAERYQVTSENYPLVLEHLQKRYGTVSSIVSGLHERLEKWAAQSADLKDQMKLFDKISSLTQQLESKGENLDSLWLLSKILSKFRNDIRRRVLEKKVALPAEKIWTLREQMNTIESVLRQEEVIERYMAQKPEQQIAQKPRQIVVVEKKKTPYCFYCECTDHWSTSCTKLKLPKERMEHLKRSHRCLGCGSKNHIYAECNSKGCIHCGKKHHSSICFENASATSYQRRNEEKKNEKVKRTLQNFSSAAEDSSPIQKDSAANANPTVMAASEMSSKEKSNDIFLLTGALKVMHPVTKELQEVEVLLDTGAD</sequence>
<keyword evidence="1" id="KW-0175">Coiled coil</keyword>
<dbReference type="AlphaFoldDB" id="A0A7I4Y5H2"/>
<dbReference type="GO" id="GO:0004190">
    <property type="term" value="F:aspartic-type endopeptidase activity"/>
    <property type="evidence" value="ECO:0007669"/>
    <property type="project" value="InterPro"/>
</dbReference>
<feature type="domain" description="Peptidase A2" evidence="2">
    <location>
        <begin position="453"/>
        <end position="462"/>
    </location>
</feature>
<dbReference type="Pfam" id="PF03564">
    <property type="entry name" value="DUF1759"/>
    <property type="match status" value="1"/>
</dbReference>
<organism evidence="3 4">
    <name type="scientific">Haemonchus contortus</name>
    <name type="common">Barber pole worm</name>
    <dbReference type="NCBI Taxonomy" id="6289"/>
    <lineage>
        <taxon>Eukaryota</taxon>
        <taxon>Metazoa</taxon>
        <taxon>Ecdysozoa</taxon>
        <taxon>Nematoda</taxon>
        <taxon>Chromadorea</taxon>
        <taxon>Rhabditida</taxon>
        <taxon>Rhabditina</taxon>
        <taxon>Rhabditomorpha</taxon>
        <taxon>Strongyloidea</taxon>
        <taxon>Trichostrongylidae</taxon>
        <taxon>Haemonchus</taxon>
    </lineage>
</organism>
<feature type="coiled-coil region" evidence="1">
    <location>
        <begin position="48"/>
        <end position="82"/>
    </location>
</feature>
<name>A0A7I4Y5H2_HAECO</name>
<evidence type="ECO:0000313" key="4">
    <source>
        <dbReference type="WBParaSite" id="HCON_00055740-00001"/>
    </source>
</evidence>
<dbReference type="WBParaSite" id="HCON_00055740-00001">
    <property type="protein sequence ID" value="HCON_00055740-00001"/>
    <property type="gene ID" value="HCON_00055740"/>
</dbReference>
<evidence type="ECO:0000259" key="2">
    <source>
        <dbReference type="PROSITE" id="PS50175"/>
    </source>
</evidence>
<reference evidence="4" key="1">
    <citation type="submission" date="2020-12" db="UniProtKB">
        <authorList>
            <consortium name="WormBaseParasite"/>
        </authorList>
    </citation>
    <scope>IDENTIFICATION</scope>
    <source>
        <strain evidence="4">MHco3</strain>
    </source>
</reference>
<accession>A0A7I4Y5H2</accession>
<dbReference type="PROSITE" id="PS50175">
    <property type="entry name" value="ASP_PROT_RETROV"/>
    <property type="match status" value="1"/>
</dbReference>
<evidence type="ECO:0000313" key="3">
    <source>
        <dbReference type="Proteomes" id="UP000025227"/>
    </source>
</evidence>
<evidence type="ECO:0000256" key="1">
    <source>
        <dbReference type="SAM" id="Coils"/>
    </source>
</evidence>